<dbReference type="GO" id="GO:0010487">
    <property type="term" value="F:thermospermine synthase activity"/>
    <property type="evidence" value="ECO:0007669"/>
    <property type="project" value="TreeGrafter"/>
</dbReference>
<evidence type="ECO:0000313" key="2">
    <source>
        <dbReference type="EMBL" id="KAF5729255.1"/>
    </source>
</evidence>
<dbReference type="FunCoup" id="A0A7J7C5N5">
    <property type="interactions" value="1032"/>
</dbReference>
<protein>
    <recommendedName>
        <fullName evidence="4">S-adenosyl-L-methionine-dependent methyltransferases superfamily protein</fullName>
    </recommendedName>
</protein>
<dbReference type="Proteomes" id="UP000593562">
    <property type="component" value="Unassembled WGS sequence"/>
</dbReference>
<dbReference type="InterPro" id="IPR029063">
    <property type="entry name" value="SAM-dependent_MTases_sf"/>
</dbReference>
<reference evidence="2 3" key="1">
    <citation type="journal article" date="2020" name="Nat. Commun.">
        <title>Genome of Tripterygium wilfordii and identification of cytochrome P450 involved in triptolide biosynthesis.</title>
        <authorList>
            <person name="Tu L."/>
            <person name="Su P."/>
            <person name="Zhang Z."/>
            <person name="Gao L."/>
            <person name="Wang J."/>
            <person name="Hu T."/>
            <person name="Zhou J."/>
            <person name="Zhang Y."/>
            <person name="Zhao Y."/>
            <person name="Liu Y."/>
            <person name="Song Y."/>
            <person name="Tong Y."/>
            <person name="Lu Y."/>
            <person name="Yang J."/>
            <person name="Xu C."/>
            <person name="Jia M."/>
            <person name="Peters R.J."/>
            <person name="Huang L."/>
            <person name="Gao W."/>
        </authorList>
    </citation>
    <scope>NUCLEOTIDE SEQUENCE [LARGE SCALE GENOMIC DNA]</scope>
    <source>
        <strain evidence="3">cv. XIE 37</strain>
        <tissue evidence="2">Leaf</tissue>
    </source>
</reference>
<name>A0A7J7C5N5_TRIWF</name>
<dbReference type="EMBL" id="JAAARO010000021">
    <property type="protein sequence ID" value="KAF5729255.1"/>
    <property type="molecule type" value="Genomic_DNA"/>
</dbReference>
<dbReference type="PANTHER" id="PTHR43317:SF1">
    <property type="entry name" value="THERMOSPERMINE SYNTHASE ACAULIS5"/>
    <property type="match status" value="1"/>
</dbReference>
<sequence length="246" mass="27079">MIVLAQAHRVVPSPVIVHSRYPQRRTVCSCSPFPSTSYFSKLSASRPCGGRKANASCYANRECNEEQKQVSEEEEEEDYQVLTAVRSKYNDIVIVDTPKSRVLLLDSTHNVHSIINKDSKWTDSYWDDFAALPPIVPEGPIAMLGLGGGTAAHLMLDLWPSLQLEGWEIDEILIDKAREYLGLSALEKHTEAGGVLKVHIGDALSPSGNISGAYAGHVDMFFPFVADSMMQRAPLVVKPYVISFSG</sequence>
<dbReference type="Gene3D" id="3.40.50.150">
    <property type="entry name" value="Vaccinia Virus protein VP39"/>
    <property type="match status" value="1"/>
</dbReference>
<gene>
    <name evidence="2" type="ORF">HS088_TW21G01416</name>
</gene>
<dbReference type="InParanoid" id="A0A7J7C5N5"/>
<dbReference type="PANTHER" id="PTHR43317">
    <property type="entry name" value="THERMOSPERMINE SYNTHASE ACAULIS5"/>
    <property type="match status" value="1"/>
</dbReference>
<accession>A0A7J7C5N5</accession>
<dbReference type="SUPFAM" id="SSF53335">
    <property type="entry name" value="S-adenosyl-L-methionine-dependent methyltransferases"/>
    <property type="match status" value="1"/>
</dbReference>
<keyword evidence="1" id="KW-0620">Polyamine biosynthesis</keyword>
<dbReference type="AlphaFoldDB" id="A0A7J7C5N5"/>
<organism evidence="2 3">
    <name type="scientific">Tripterygium wilfordii</name>
    <name type="common">Thunder God vine</name>
    <dbReference type="NCBI Taxonomy" id="458696"/>
    <lineage>
        <taxon>Eukaryota</taxon>
        <taxon>Viridiplantae</taxon>
        <taxon>Streptophyta</taxon>
        <taxon>Embryophyta</taxon>
        <taxon>Tracheophyta</taxon>
        <taxon>Spermatophyta</taxon>
        <taxon>Magnoliopsida</taxon>
        <taxon>eudicotyledons</taxon>
        <taxon>Gunneridae</taxon>
        <taxon>Pentapetalae</taxon>
        <taxon>rosids</taxon>
        <taxon>fabids</taxon>
        <taxon>Celastrales</taxon>
        <taxon>Celastraceae</taxon>
        <taxon>Tripterygium</taxon>
    </lineage>
</organism>
<evidence type="ECO:0000256" key="1">
    <source>
        <dbReference type="ARBA" id="ARBA00023115"/>
    </source>
</evidence>
<keyword evidence="3" id="KW-1185">Reference proteome</keyword>
<comment type="caution">
    <text evidence="2">The sequence shown here is derived from an EMBL/GenBank/DDBJ whole genome shotgun (WGS) entry which is preliminary data.</text>
</comment>
<proteinExistence type="predicted"/>
<dbReference type="GO" id="GO:0006596">
    <property type="term" value="P:polyamine biosynthetic process"/>
    <property type="evidence" value="ECO:0007669"/>
    <property type="project" value="UniProtKB-KW"/>
</dbReference>
<evidence type="ECO:0008006" key="4">
    <source>
        <dbReference type="Google" id="ProtNLM"/>
    </source>
</evidence>
<evidence type="ECO:0000313" key="3">
    <source>
        <dbReference type="Proteomes" id="UP000593562"/>
    </source>
</evidence>